<name>A0A1P8WCA2_9PLAN</name>
<gene>
    <name evidence="2" type="ORF">Fuma_01289</name>
</gene>
<accession>A0A1P8WCA2</accession>
<dbReference type="InterPro" id="IPR012902">
    <property type="entry name" value="N_methyl_site"/>
</dbReference>
<keyword evidence="1" id="KW-0472">Membrane</keyword>
<protein>
    <submittedName>
        <fullName evidence="2">Type II secretion system protein I</fullName>
    </submittedName>
</protein>
<dbReference type="PROSITE" id="PS00409">
    <property type="entry name" value="PROKAR_NTER_METHYL"/>
    <property type="match status" value="1"/>
</dbReference>
<dbReference type="OrthoDB" id="275425at2"/>
<dbReference type="RefSeq" id="WP_077023418.1">
    <property type="nucleotide sequence ID" value="NZ_CP017641.1"/>
</dbReference>
<dbReference type="KEGG" id="fmr:Fuma_01289"/>
<dbReference type="STRING" id="1891926.Fuma_01289"/>
<dbReference type="AlphaFoldDB" id="A0A1P8WCA2"/>
<keyword evidence="1" id="KW-1133">Transmembrane helix</keyword>
<sequence length="174" mass="19014">MKAVRRRLAPKRSVAARGCCDLRAASFSQPPDHRQQHVTRSGLTLLEVLVSTAIFLGALTAIMQVMRVGHDSRLSARMDAECALRCESVMAEIVSGIQQPVAVSNQQFDGDADENWVYSVEVGDGGGTSLLLVTVRVQYSTGEDTPISQFQLSRLMRDPQLFLDAAMSAEDTEE</sequence>
<proteinExistence type="predicted"/>
<keyword evidence="1" id="KW-0812">Transmembrane</keyword>
<evidence type="ECO:0000313" key="3">
    <source>
        <dbReference type="Proteomes" id="UP000187735"/>
    </source>
</evidence>
<evidence type="ECO:0000256" key="1">
    <source>
        <dbReference type="SAM" id="Phobius"/>
    </source>
</evidence>
<organism evidence="2 3">
    <name type="scientific">Fuerstiella marisgermanici</name>
    <dbReference type="NCBI Taxonomy" id="1891926"/>
    <lineage>
        <taxon>Bacteria</taxon>
        <taxon>Pseudomonadati</taxon>
        <taxon>Planctomycetota</taxon>
        <taxon>Planctomycetia</taxon>
        <taxon>Planctomycetales</taxon>
        <taxon>Planctomycetaceae</taxon>
        <taxon>Fuerstiella</taxon>
    </lineage>
</organism>
<reference evidence="2 3" key="1">
    <citation type="journal article" date="2016" name="Front. Microbiol.">
        <title>Fuerstia marisgermanicae gen. nov., sp. nov., an Unusual Member of the Phylum Planctomycetes from the German Wadden Sea.</title>
        <authorList>
            <person name="Kohn T."/>
            <person name="Heuer A."/>
            <person name="Jogler M."/>
            <person name="Vollmers J."/>
            <person name="Boedeker C."/>
            <person name="Bunk B."/>
            <person name="Rast P."/>
            <person name="Borchert D."/>
            <person name="Glockner I."/>
            <person name="Freese H.M."/>
            <person name="Klenk H.P."/>
            <person name="Overmann J."/>
            <person name="Kaster A.K."/>
            <person name="Rohde M."/>
            <person name="Wiegand S."/>
            <person name="Jogler C."/>
        </authorList>
    </citation>
    <scope>NUCLEOTIDE SEQUENCE [LARGE SCALE GENOMIC DNA]</scope>
    <source>
        <strain evidence="2 3">NH11</strain>
    </source>
</reference>
<dbReference type="Proteomes" id="UP000187735">
    <property type="component" value="Chromosome"/>
</dbReference>
<keyword evidence="3" id="KW-1185">Reference proteome</keyword>
<evidence type="ECO:0000313" key="2">
    <source>
        <dbReference type="EMBL" id="APZ91698.1"/>
    </source>
</evidence>
<dbReference type="EMBL" id="CP017641">
    <property type="protein sequence ID" value="APZ91698.1"/>
    <property type="molecule type" value="Genomic_DNA"/>
</dbReference>
<feature type="transmembrane region" description="Helical" evidence="1">
    <location>
        <begin position="43"/>
        <end position="66"/>
    </location>
</feature>